<evidence type="ECO:0000313" key="2">
    <source>
        <dbReference type="Proteomes" id="UP000501690"/>
    </source>
</evidence>
<proteinExistence type="predicted"/>
<organism evidence="1 2">
    <name type="scientific">Vigna unguiculata</name>
    <name type="common">Cowpea</name>
    <dbReference type="NCBI Taxonomy" id="3917"/>
    <lineage>
        <taxon>Eukaryota</taxon>
        <taxon>Viridiplantae</taxon>
        <taxon>Streptophyta</taxon>
        <taxon>Embryophyta</taxon>
        <taxon>Tracheophyta</taxon>
        <taxon>Spermatophyta</taxon>
        <taxon>Magnoliopsida</taxon>
        <taxon>eudicotyledons</taxon>
        <taxon>Gunneridae</taxon>
        <taxon>Pentapetalae</taxon>
        <taxon>rosids</taxon>
        <taxon>fabids</taxon>
        <taxon>Fabales</taxon>
        <taxon>Fabaceae</taxon>
        <taxon>Papilionoideae</taxon>
        <taxon>50 kb inversion clade</taxon>
        <taxon>NPAAA clade</taxon>
        <taxon>indigoferoid/millettioid clade</taxon>
        <taxon>Phaseoleae</taxon>
        <taxon>Vigna</taxon>
    </lineage>
</organism>
<evidence type="ECO:0000313" key="1">
    <source>
        <dbReference type="EMBL" id="QCD86494.1"/>
    </source>
</evidence>
<dbReference type="EMBL" id="CP039347">
    <property type="protein sequence ID" value="QCD86494.1"/>
    <property type="molecule type" value="Genomic_DNA"/>
</dbReference>
<name>A0A4D6LDZ3_VIGUN</name>
<dbReference type="AlphaFoldDB" id="A0A4D6LDZ3"/>
<reference evidence="1 2" key="1">
    <citation type="submission" date="2019-04" db="EMBL/GenBank/DDBJ databases">
        <title>An improved genome assembly and genetic linkage map for asparagus bean, Vigna unguiculata ssp. sesquipedialis.</title>
        <authorList>
            <person name="Xia Q."/>
            <person name="Zhang R."/>
            <person name="Dong Y."/>
        </authorList>
    </citation>
    <scope>NUCLEOTIDE SEQUENCE [LARGE SCALE GENOMIC DNA]</scope>
    <source>
        <tissue evidence="1">Leaf</tissue>
    </source>
</reference>
<protein>
    <submittedName>
        <fullName evidence="1">Uncharacterized protein</fullName>
    </submittedName>
</protein>
<dbReference type="Proteomes" id="UP000501690">
    <property type="component" value="Linkage Group LG3"/>
</dbReference>
<gene>
    <name evidence="1" type="ORF">DEO72_LG3g1017</name>
</gene>
<accession>A0A4D6LDZ3</accession>
<keyword evidence="2" id="KW-1185">Reference proteome</keyword>
<sequence length="54" mass="5895">MASVAMAQLPQPPSLPLTSVDLIATTMVFEEHKPNNSDVRVLVQDKKMQSGMVL</sequence>